<dbReference type="Pfam" id="PF01233">
    <property type="entry name" value="NMT"/>
    <property type="match status" value="1"/>
</dbReference>
<proteinExistence type="inferred from homology"/>
<keyword evidence="7" id="KW-1133">Transmembrane helix</keyword>
<dbReference type="InterPro" id="IPR022678">
    <property type="entry name" value="NMT_CS"/>
</dbReference>
<evidence type="ECO:0000256" key="6">
    <source>
        <dbReference type="SAM" id="MobiDB-lite"/>
    </source>
</evidence>
<keyword evidence="7" id="KW-0812">Transmembrane</keyword>
<dbReference type="PROSITE" id="PS00975">
    <property type="entry name" value="NMT_1"/>
    <property type="match status" value="1"/>
</dbReference>
<dbReference type="GO" id="GO:0004379">
    <property type="term" value="F:glycylpeptide N-tetradecanoyltransferase activity"/>
    <property type="evidence" value="ECO:0007669"/>
    <property type="project" value="UniProtKB-EC"/>
</dbReference>
<comment type="similarity">
    <text evidence="1">Belongs to the NMT family.</text>
</comment>
<keyword evidence="3" id="KW-0808">Transferase</keyword>
<evidence type="ECO:0000256" key="4">
    <source>
        <dbReference type="ARBA" id="ARBA00023315"/>
    </source>
</evidence>
<dbReference type="Gene3D" id="3.40.630.170">
    <property type="match status" value="1"/>
</dbReference>
<feature type="domain" description="Glycylpeptide N-tetradecanoyltransferase N-terminal" evidence="8">
    <location>
        <begin position="169"/>
        <end position="328"/>
    </location>
</feature>
<evidence type="ECO:0000256" key="2">
    <source>
        <dbReference type="ARBA" id="ARBA00012923"/>
    </source>
</evidence>
<evidence type="ECO:0000259" key="8">
    <source>
        <dbReference type="Pfam" id="PF01233"/>
    </source>
</evidence>
<dbReference type="SUPFAM" id="SSF55729">
    <property type="entry name" value="Acyl-CoA N-acyltransferases (Nat)"/>
    <property type="match status" value="2"/>
</dbReference>
<name>A0A8K0I4S5_COCNU</name>
<dbReference type="PANTHER" id="PTHR11377:SF5">
    <property type="entry name" value="GLYCYLPEPTIDE N-TETRADECANOYLTRANSFERASE"/>
    <property type="match status" value="1"/>
</dbReference>
<dbReference type="EMBL" id="CM017874">
    <property type="protein sequence ID" value="KAG1335376.1"/>
    <property type="molecule type" value="Genomic_DNA"/>
</dbReference>
<dbReference type="OrthoDB" id="60315at2759"/>
<dbReference type="InterPro" id="IPR022676">
    <property type="entry name" value="NMT_N"/>
</dbReference>
<keyword evidence="4" id="KW-0012">Acyltransferase</keyword>
<dbReference type="InterPro" id="IPR000903">
    <property type="entry name" value="NMT"/>
</dbReference>
<organism evidence="9 10">
    <name type="scientific">Cocos nucifera</name>
    <name type="common">Coconut palm</name>
    <dbReference type="NCBI Taxonomy" id="13894"/>
    <lineage>
        <taxon>Eukaryota</taxon>
        <taxon>Viridiplantae</taxon>
        <taxon>Streptophyta</taxon>
        <taxon>Embryophyta</taxon>
        <taxon>Tracheophyta</taxon>
        <taxon>Spermatophyta</taxon>
        <taxon>Magnoliopsida</taxon>
        <taxon>Liliopsida</taxon>
        <taxon>Arecaceae</taxon>
        <taxon>Arecoideae</taxon>
        <taxon>Cocoseae</taxon>
        <taxon>Attaleinae</taxon>
        <taxon>Cocos</taxon>
    </lineage>
</organism>
<protein>
    <recommendedName>
        <fullName evidence="2">glycylpeptide N-tetradecanoyltransferase</fullName>
        <ecNumber evidence="2">2.3.1.97</ecNumber>
    </recommendedName>
    <alternativeName>
        <fullName evidence="5">Myristoyl-CoA:protein N-myristoyltransferase</fullName>
    </alternativeName>
</protein>
<dbReference type="EC" id="2.3.1.97" evidence="2"/>
<keyword evidence="7" id="KW-0472">Membrane</keyword>
<sequence>MPRRGQAETTPSGLSPREELITAMSTALTMCLILSLGIFVSELVSSNEDLWTLLMKLAITILVLLFFTSASILLMWAQIRAAAIFPTVHSAEDLGFPTIPATTAPSSSNGNKTPNPSSIPTPDPEGSSVEDLRLRIRESLALPNRHHFWETQPVGQFKDLGDTSLPEGPIEPPSRLFAVRPDPYNLPALFEWSTVDVDNAAACAEVYHLLSLNYVEDDENFFRFNYSQPFLRWVLRPPGFFKAWHIGVRVKASKKLVAFIAAVPARIRVRDAVVRMAEVNFLCVHKKLRSKRLALVLIKEVTRRVHLEGTWQAAYTAEAVIPTPVATCQCWHRPLNPKKLIDVGFSRLGDRMTMSRTIRPPDSAATPGLWKMELRDVPAVPRLLRGISAGSPLPMTSMRTMWSIGFFRGRTWWIAIWWRAPGRHRLL</sequence>
<evidence type="ECO:0000256" key="7">
    <source>
        <dbReference type="SAM" id="Phobius"/>
    </source>
</evidence>
<dbReference type="Proteomes" id="UP000797356">
    <property type="component" value="Chromosome 3"/>
</dbReference>
<feature type="transmembrane region" description="Helical" evidence="7">
    <location>
        <begin position="53"/>
        <end position="77"/>
    </location>
</feature>
<feature type="region of interest" description="Disordered" evidence="6">
    <location>
        <begin position="99"/>
        <end position="128"/>
    </location>
</feature>
<evidence type="ECO:0000256" key="1">
    <source>
        <dbReference type="ARBA" id="ARBA00009469"/>
    </source>
</evidence>
<feature type="compositionally biased region" description="Polar residues" evidence="6">
    <location>
        <begin position="100"/>
        <end position="116"/>
    </location>
</feature>
<dbReference type="GO" id="GO:0005737">
    <property type="term" value="C:cytoplasm"/>
    <property type="evidence" value="ECO:0007669"/>
    <property type="project" value="TreeGrafter"/>
</dbReference>
<feature type="transmembrane region" description="Helical" evidence="7">
    <location>
        <begin position="20"/>
        <end position="41"/>
    </location>
</feature>
<dbReference type="AlphaFoldDB" id="A0A8K0I4S5"/>
<comment type="caution">
    <text evidence="9">The sequence shown here is derived from an EMBL/GenBank/DDBJ whole genome shotgun (WGS) entry which is preliminary data.</text>
</comment>
<evidence type="ECO:0000256" key="5">
    <source>
        <dbReference type="ARBA" id="ARBA00031242"/>
    </source>
</evidence>
<gene>
    <name evidence="9" type="ORF">COCNU_03G014950</name>
</gene>
<reference evidence="9" key="1">
    <citation type="journal article" date="2017" name="Gigascience">
        <title>The genome draft of coconut (Cocos nucifera).</title>
        <authorList>
            <person name="Xiao Y."/>
            <person name="Xu P."/>
            <person name="Fan H."/>
            <person name="Baudouin L."/>
            <person name="Xia W."/>
            <person name="Bocs S."/>
            <person name="Xu J."/>
            <person name="Li Q."/>
            <person name="Guo A."/>
            <person name="Zhou L."/>
            <person name="Li J."/>
            <person name="Wu Y."/>
            <person name="Ma Z."/>
            <person name="Armero A."/>
            <person name="Issali A.E."/>
            <person name="Liu N."/>
            <person name="Peng M."/>
            <person name="Yang Y."/>
        </authorList>
    </citation>
    <scope>NUCLEOTIDE SEQUENCE</scope>
    <source>
        <tissue evidence="9">Spear leaf of Hainan Tall coconut</tissue>
    </source>
</reference>
<evidence type="ECO:0000313" key="10">
    <source>
        <dbReference type="Proteomes" id="UP000797356"/>
    </source>
</evidence>
<evidence type="ECO:0000256" key="3">
    <source>
        <dbReference type="ARBA" id="ARBA00022679"/>
    </source>
</evidence>
<reference evidence="9" key="2">
    <citation type="submission" date="2019-07" db="EMBL/GenBank/DDBJ databases">
        <authorList>
            <person name="Yang Y."/>
            <person name="Bocs S."/>
            <person name="Baudouin L."/>
        </authorList>
    </citation>
    <scope>NUCLEOTIDE SEQUENCE</scope>
    <source>
        <tissue evidence="9">Spear leaf of Hainan Tall coconut</tissue>
    </source>
</reference>
<accession>A0A8K0I4S5</accession>
<keyword evidence="10" id="KW-1185">Reference proteome</keyword>
<dbReference type="PANTHER" id="PTHR11377">
    <property type="entry name" value="N-MYRISTOYL TRANSFERASE"/>
    <property type="match status" value="1"/>
</dbReference>
<evidence type="ECO:0000313" key="9">
    <source>
        <dbReference type="EMBL" id="KAG1335376.1"/>
    </source>
</evidence>
<dbReference type="InterPro" id="IPR016181">
    <property type="entry name" value="Acyl_CoA_acyltransferase"/>
</dbReference>